<dbReference type="KEGG" id="csl:COCSUDRAFT_53090"/>
<feature type="chain" id="PRO_5003637513" evidence="1">
    <location>
        <begin position="22"/>
        <end position="186"/>
    </location>
</feature>
<name>I0Z2G2_COCSC</name>
<dbReference type="RefSeq" id="XP_005649375.1">
    <property type="nucleotide sequence ID" value="XM_005649318.1"/>
</dbReference>
<dbReference type="Proteomes" id="UP000007264">
    <property type="component" value="Unassembled WGS sequence"/>
</dbReference>
<protein>
    <submittedName>
        <fullName evidence="2">Uncharacterized protein</fullName>
    </submittedName>
</protein>
<dbReference type="GeneID" id="17042832"/>
<dbReference type="EMBL" id="AGSI01000005">
    <property type="protein sequence ID" value="EIE24831.1"/>
    <property type="molecule type" value="Genomic_DNA"/>
</dbReference>
<keyword evidence="3" id="KW-1185">Reference proteome</keyword>
<comment type="caution">
    <text evidence="2">The sequence shown here is derived from an EMBL/GenBank/DDBJ whole genome shotgun (WGS) entry which is preliminary data.</text>
</comment>
<organism evidence="2 3">
    <name type="scientific">Coccomyxa subellipsoidea (strain C-169)</name>
    <name type="common">Green microalga</name>
    <dbReference type="NCBI Taxonomy" id="574566"/>
    <lineage>
        <taxon>Eukaryota</taxon>
        <taxon>Viridiplantae</taxon>
        <taxon>Chlorophyta</taxon>
        <taxon>core chlorophytes</taxon>
        <taxon>Trebouxiophyceae</taxon>
        <taxon>Trebouxiophyceae incertae sedis</taxon>
        <taxon>Coccomyxaceae</taxon>
        <taxon>Coccomyxa</taxon>
        <taxon>Coccomyxa subellipsoidea</taxon>
    </lineage>
</organism>
<keyword evidence="1" id="KW-0732">Signal</keyword>
<proteinExistence type="predicted"/>
<gene>
    <name evidence="2" type="ORF">COCSUDRAFT_53090</name>
</gene>
<accession>I0Z2G2</accession>
<reference evidence="2 3" key="1">
    <citation type="journal article" date="2012" name="Genome Biol.">
        <title>The genome of the polar eukaryotic microalga coccomyxa subellipsoidea reveals traits of cold adaptation.</title>
        <authorList>
            <person name="Blanc G."/>
            <person name="Agarkova I."/>
            <person name="Grimwood J."/>
            <person name="Kuo A."/>
            <person name="Brueggeman A."/>
            <person name="Dunigan D."/>
            <person name="Gurnon J."/>
            <person name="Ladunga I."/>
            <person name="Lindquist E."/>
            <person name="Lucas S."/>
            <person name="Pangilinan J."/>
            <person name="Proschold T."/>
            <person name="Salamov A."/>
            <person name="Schmutz J."/>
            <person name="Weeks D."/>
            <person name="Yamada T."/>
            <person name="Claverie J.M."/>
            <person name="Grigoriev I."/>
            <person name="Van Etten J."/>
            <person name="Lomsadze A."/>
            <person name="Borodovsky M."/>
        </authorList>
    </citation>
    <scope>NUCLEOTIDE SEQUENCE [LARGE SCALE GENOMIC DNA]</scope>
    <source>
        <strain evidence="2 3">C-169</strain>
    </source>
</reference>
<dbReference type="OrthoDB" id="518362at2759"/>
<evidence type="ECO:0000256" key="1">
    <source>
        <dbReference type="SAM" id="SignalP"/>
    </source>
</evidence>
<evidence type="ECO:0000313" key="2">
    <source>
        <dbReference type="EMBL" id="EIE24831.1"/>
    </source>
</evidence>
<dbReference type="AlphaFoldDB" id="I0Z2G2"/>
<feature type="signal peptide" evidence="1">
    <location>
        <begin position="1"/>
        <end position="21"/>
    </location>
</feature>
<sequence>MASSSIYVILAASLLCACVGAAPTGKMITAADIPATPAAATCKAILDGAAVQFAAGGIAAVTQVAGATISNYLFCMEYKPTAKDTAMIVTHIEPTYLKVPFSTLTTSPATPQVAGFVNAVYMVGAATTANGDYGLATYPWDLANKANAAPANQKTSLVERFSTPAASYLCGCGIATAPTSSRRMLH</sequence>
<evidence type="ECO:0000313" key="3">
    <source>
        <dbReference type="Proteomes" id="UP000007264"/>
    </source>
</evidence>